<evidence type="ECO:0000313" key="12">
    <source>
        <dbReference type="RefSeq" id="XP_028044192.1"/>
    </source>
</evidence>
<dbReference type="RefSeq" id="XP_028044192.1">
    <property type="nucleotide sequence ID" value="XM_028188391.1"/>
</dbReference>
<keyword evidence="2" id="KW-0813">Transport</keyword>
<feature type="transmembrane region" description="Helical" evidence="9">
    <location>
        <begin position="167"/>
        <end position="187"/>
    </location>
</feature>
<dbReference type="InterPro" id="IPR005828">
    <property type="entry name" value="MFS_sugar_transport-like"/>
</dbReference>
<feature type="domain" description="Major facilitator superfamily (MFS) profile" evidence="10">
    <location>
        <begin position="1"/>
        <end position="454"/>
    </location>
</feature>
<dbReference type="AlphaFoldDB" id="A0A6J2KT94"/>
<comment type="subcellular location">
    <subcellularLocation>
        <location evidence="1">Cell membrane</location>
        <topology evidence="1">Multi-pass membrane protein</topology>
    </subcellularLocation>
</comment>
<dbReference type="FunFam" id="1.20.1250.20:FF:000218">
    <property type="entry name" value="facilitated trehalose transporter Tret1"/>
    <property type="match status" value="1"/>
</dbReference>
<dbReference type="InterPro" id="IPR020846">
    <property type="entry name" value="MFS_dom"/>
</dbReference>
<feature type="transmembrane region" description="Helical" evidence="9">
    <location>
        <begin position="260"/>
        <end position="279"/>
    </location>
</feature>
<feature type="transmembrane region" description="Helical" evidence="9">
    <location>
        <begin position="329"/>
        <end position="351"/>
    </location>
</feature>
<protein>
    <submittedName>
        <fullName evidence="12">Facilitated trehalose transporter Tret1-like</fullName>
    </submittedName>
</protein>
<dbReference type="InterPro" id="IPR036259">
    <property type="entry name" value="MFS_trans_sf"/>
</dbReference>
<keyword evidence="3" id="KW-1003">Cell membrane</keyword>
<evidence type="ECO:0000256" key="9">
    <source>
        <dbReference type="SAM" id="Phobius"/>
    </source>
</evidence>
<name>A0A6J2KT94_BOMMA</name>
<evidence type="ECO:0000256" key="5">
    <source>
        <dbReference type="ARBA" id="ARBA00022692"/>
    </source>
</evidence>
<feature type="transmembrane region" description="Helical" evidence="9">
    <location>
        <begin position="399"/>
        <end position="423"/>
    </location>
</feature>
<evidence type="ECO:0000256" key="8">
    <source>
        <dbReference type="ARBA" id="ARBA00023180"/>
    </source>
</evidence>
<dbReference type="SUPFAM" id="SSF103473">
    <property type="entry name" value="MFS general substrate transporter"/>
    <property type="match status" value="1"/>
</dbReference>
<feature type="transmembrane region" description="Helical" evidence="9">
    <location>
        <begin position="363"/>
        <end position="387"/>
    </location>
</feature>
<dbReference type="Proteomes" id="UP000504629">
    <property type="component" value="Unplaced"/>
</dbReference>
<feature type="transmembrane region" description="Helical" evidence="9">
    <location>
        <begin position="14"/>
        <end position="36"/>
    </location>
</feature>
<feature type="transmembrane region" description="Helical" evidence="9">
    <location>
        <begin position="114"/>
        <end position="131"/>
    </location>
</feature>
<keyword evidence="6 9" id="KW-1133">Transmembrane helix</keyword>
<dbReference type="PROSITE" id="PS50850">
    <property type="entry name" value="MFS"/>
    <property type="match status" value="1"/>
</dbReference>
<dbReference type="KEGG" id="bman:114253495"/>
<feature type="transmembrane region" description="Helical" evidence="9">
    <location>
        <begin position="56"/>
        <end position="73"/>
    </location>
</feature>
<gene>
    <name evidence="12" type="primary">LOC114253495</name>
</gene>
<dbReference type="InterPro" id="IPR050549">
    <property type="entry name" value="MFS_Trehalose_Transporter"/>
</dbReference>
<keyword evidence="7 9" id="KW-0472">Membrane</keyword>
<evidence type="ECO:0000259" key="10">
    <source>
        <dbReference type="PROSITE" id="PS50850"/>
    </source>
</evidence>
<evidence type="ECO:0000256" key="3">
    <source>
        <dbReference type="ARBA" id="ARBA00022475"/>
    </source>
</evidence>
<feature type="transmembrane region" description="Helical" evidence="9">
    <location>
        <begin position="143"/>
        <end position="161"/>
    </location>
</feature>
<dbReference type="PANTHER" id="PTHR48021">
    <property type="match status" value="1"/>
</dbReference>
<keyword evidence="4" id="KW-0762">Sugar transport</keyword>
<keyword evidence="5 9" id="KW-0812">Transmembrane</keyword>
<dbReference type="GO" id="GO:0022857">
    <property type="term" value="F:transmembrane transporter activity"/>
    <property type="evidence" value="ECO:0007669"/>
    <property type="project" value="InterPro"/>
</dbReference>
<evidence type="ECO:0000256" key="1">
    <source>
        <dbReference type="ARBA" id="ARBA00004651"/>
    </source>
</evidence>
<evidence type="ECO:0000256" key="7">
    <source>
        <dbReference type="ARBA" id="ARBA00023136"/>
    </source>
</evidence>
<dbReference type="OrthoDB" id="6133115at2759"/>
<accession>A0A6J2KT94</accession>
<keyword evidence="8" id="KW-0325">Glycoprotein</keyword>
<evidence type="ECO:0000256" key="2">
    <source>
        <dbReference type="ARBA" id="ARBA00022448"/>
    </source>
</evidence>
<evidence type="ECO:0000256" key="4">
    <source>
        <dbReference type="ARBA" id="ARBA00022597"/>
    </source>
</evidence>
<sequence>MVLEKWITPFKRQCFVVAGVSLNMSQLGMVFGYAAILVPQLRKPDSLIPIDEASESWVAALPGFALVLGNLVVPPVMAKFGRRIANIISIVIVLTGWISITLSTGLTLLLIGRFLQGLSVGMGSCLIPIMIGEYTSSTRRGQFSMCMSVIMGLGTLAVHTVGSYYSWKITALVCSTITFFDLIIVILSPESPSWLAAQGRYDECRRVFRLLRTIDEEEELDKMLAKSKELEDAKIIRTGFVVKVKGGFSYINKTITRKEFYKPIFIMVHLFAMGQWAGINVLAPFTVNVIEIIVGKDVNIPLITVAIDIQRIISSLFAVYIIKRIKRRTMLFSTLGLNAAVIFVTAAYVYFKSRGQLPFDHPMIGITLILIHMLSVATGSLPLPYTIAGEIFPLEYRSLSSGISAVFCSINIFVSIKTLPYLFKTIGMHGAYCLYGVILVYCLTIAWFFLPETKDRTLQDIENEFRGKMTYPEDLKSAEPLTVWKSNEEKA</sequence>
<proteinExistence type="predicted"/>
<dbReference type="Pfam" id="PF00083">
    <property type="entry name" value="Sugar_tr"/>
    <property type="match status" value="1"/>
</dbReference>
<dbReference type="InterPro" id="IPR003663">
    <property type="entry name" value="Sugar/inositol_transpt"/>
</dbReference>
<feature type="transmembrane region" description="Helical" evidence="9">
    <location>
        <begin position="429"/>
        <end position="450"/>
    </location>
</feature>
<dbReference type="PRINTS" id="PR00171">
    <property type="entry name" value="SUGRTRNSPORT"/>
</dbReference>
<keyword evidence="11" id="KW-1185">Reference proteome</keyword>
<dbReference type="Gene3D" id="1.20.1250.20">
    <property type="entry name" value="MFS general substrate transporter like domains"/>
    <property type="match status" value="1"/>
</dbReference>
<organism evidence="11 12">
    <name type="scientific">Bombyx mandarina</name>
    <name type="common">Wild silk moth</name>
    <name type="synonym">Wild silkworm</name>
    <dbReference type="NCBI Taxonomy" id="7092"/>
    <lineage>
        <taxon>Eukaryota</taxon>
        <taxon>Metazoa</taxon>
        <taxon>Ecdysozoa</taxon>
        <taxon>Arthropoda</taxon>
        <taxon>Hexapoda</taxon>
        <taxon>Insecta</taxon>
        <taxon>Pterygota</taxon>
        <taxon>Neoptera</taxon>
        <taxon>Endopterygota</taxon>
        <taxon>Lepidoptera</taxon>
        <taxon>Glossata</taxon>
        <taxon>Ditrysia</taxon>
        <taxon>Bombycoidea</taxon>
        <taxon>Bombycidae</taxon>
        <taxon>Bombycinae</taxon>
        <taxon>Bombyx</taxon>
    </lineage>
</organism>
<evidence type="ECO:0000256" key="6">
    <source>
        <dbReference type="ARBA" id="ARBA00022989"/>
    </source>
</evidence>
<evidence type="ECO:0000313" key="11">
    <source>
        <dbReference type="Proteomes" id="UP000504629"/>
    </source>
</evidence>
<dbReference type="PANTHER" id="PTHR48021:SF68">
    <property type="entry name" value="MAJOR FACILITATOR SUPERFAMILY (MFS) PROFILE DOMAIN-CONTAINING PROTEIN"/>
    <property type="match status" value="1"/>
</dbReference>
<feature type="transmembrane region" description="Helical" evidence="9">
    <location>
        <begin position="299"/>
        <end position="322"/>
    </location>
</feature>
<dbReference type="GO" id="GO:0005886">
    <property type="term" value="C:plasma membrane"/>
    <property type="evidence" value="ECO:0007669"/>
    <property type="project" value="UniProtKB-SubCell"/>
</dbReference>
<feature type="transmembrane region" description="Helical" evidence="9">
    <location>
        <begin position="85"/>
        <end position="108"/>
    </location>
</feature>
<dbReference type="GeneID" id="114253495"/>
<reference evidence="12" key="1">
    <citation type="submission" date="2025-08" db="UniProtKB">
        <authorList>
            <consortium name="RefSeq"/>
        </authorList>
    </citation>
    <scope>IDENTIFICATION</scope>
    <source>
        <tissue evidence="12">Silk gland</tissue>
    </source>
</reference>